<dbReference type="PROSITE" id="PS50235">
    <property type="entry name" value="USP_3"/>
    <property type="match status" value="1"/>
</dbReference>
<comment type="caution">
    <text evidence="13">The sequence shown here is derived from an EMBL/GenBank/DDBJ whole genome shotgun (WGS) entry which is preliminary data.</text>
</comment>
<dbReference type="InterPro" id="IPR001394">
    <property type="entry name" value="Peptidase_C19_UCH"/>
</dbReference>
<evidence type="ECO:0000256" key="2">
    <source>
        <dbReference type="ARBA" id="ARBA00009085"/>
    </source>
</evidence>
<dbReference type="GO" id="GO:0016579">
    <property type="term" value="P:protein deubiquitination"/>
    <property type="evidence" value="ECO:0007669"/>
    <property type="project" value="InterPro"/>
</dbReference>
<comment type="catalytic activity">
    <reaction evidence="1">
        <text>Thiol-dependent hydrolysis of ester, thioester, amide, peptide and isopeptide bonds formed by the C-terminal Gly of ubiquitin (a 76-residue protein attached to proteins as an intracellular targeting signal).</text>
        <dbReference type="EC" id="3.4.19.12"/>
    </reaction>
</comment>
<dbReference type="InterPro" id="IPR028889">
    <property type="entry name" value="USP"/>
</dbReference>
<dbReference type="OrthoDB" id="292964at2759"/>
<keyword evidence="7" id="KW-0833">Ubl conjugation pathway</keyword>
<evidence type="ECO:0000313" key="13">
    <source>
        <dbReference type="EMBL" id="CAD8175352.1"/>
    </source>
</evidence>
<protein>
    <recommendedName>
        <fullName evidence="3">ubiquitinyl hydrolase 1</fullName>
        <ecNumber evidence="3">3.4.19.12</ecNumber>
    </recommendedName>
</protein>
<reference evidence="13" key="1">
    <citation type="submission" date="2021-01" db="EMBL/GenBank/DDBJ databases">
        <authorList>
            <consortium name="Genoscope - CEA"/>
            <person name="William W."/>
        </authorList>
    </citation>
    <scope>NUCLEOTIDE SEQUENCE</scope>
</reference>
<dbReference type="InterPro" id="IPR006615">
    <property type="entry name" value="Pept_C19_DUSP"/>
</dbReference>
<dbReference type="GO" id="GO:0008270">
    <property type="term" value="F:zinc ion binding"/>
    <property type="evidence" value="ECO:0007669"/>
    <property type="project" value="UniProtKB-KW"/>
</dbReference>
<proteinExistence type="inferred from homology"/>
<dbReference type="Pfam" id="PF00443">
    <property type="entry name" value="UCH"/>
    <property type="match status" value="1"/>
</dbReference>
<dbReference type="PROSITE" id="PS01360">
    <property type="entry name" value="ZF_MYND_1"/>
    <property type="match status" value="1"/>
</dbReference>
<evidence type="ECO:0000256" key="9">
    <source>
        <dbReference type="ARBA" id="ARBA00022807"/>
    </source>
</evidence>
<evidence type="ECO:0000256" key="6">
    <source>
        <dbReference type="ARBA" id="ARBA00022771"/>
    </source>
</evidence>
<dbReference type="Pfam" id="PF06337">
    <property type="entry name" value="DUSP"/>
    <property type="match status" value="1"/>
</dbReference>
<dbReference type="PROSITE" id="PS00973">
    <property type="entry name" value="USP_2"/>
    <property type="match status" value="1"/>
</dbReference>
<feature type="domain" description="USP" evidence="11">
    <location>
        <begin position="357"/>
        <end position="964"/>
    </location>
</feature>
<dbReference type="GO" id="GO:0004843">
    <property type="term" value="F:cysteine-type deubiquitinase activity"/>
    <property type="evidence" value="ECO:0007669"/>
    <property type="project" value="UniProtKB-EC"/>
</dbReference>
<dbReference type="EMBL" id="CAJJDP010000064">
    <property type="protein sequence ID" value="CAD8175352.1"/>
    <property type="molecule type" value="Genomic_DNA"/>
</dbReference>
<keyword evidence="5" id="KW-0479">Metal-binding</keyword>
<name>A0A8S1VIU3_PAROT</name>
<dbReference type="InterPro" id="IPR002893">
    <property type="entry name" value="Znf_MYND"/>
</dbReference>
<feature type="domain" description="DUSP" evidence="12">
    <location>
        <begin position="20"/>
        <end position="146"/>
    </location>
</feature>
<dbReference type="PANTHER" id="PTHR21646:SF24">
    <property type="entry name" value="UBIQUITIN CARBOXYL-TERMINAL HYDROLASE"/>
    <property type="match status" value="1"/>
</dbReference>
<keyword evidence="6" id="KW-0863">Zinc-finger</keyword>
<evidence type="ECO:0000256" key="8">
    <source>
        <dbReference type="ARBA" id="ARBA00022801"/>
    </source>
</evidence>
<keyword evidence="4" id="KW-0645">Protease</keyword>
<dbReference type="PANTHER" id="PTHR21646">
    <property type="entry name" value="UBIQUITIN CARBOXYL-TERMINAL HYDROLASE"/>
    <property type="match status" value="1"/>
</dbReference>
<evidence type="ECO:0000256" key="3">
    <source>
        <dbReference type="ARBA" id="ARBA00012759"/>
    </source>
</evidence>
<dbReference type="AlphaFoldDB" id="A0A8S1VIU3"/>
<keyword evidence="8" id="KW-0378">Hydrolase</keyword>
<dbReference type="InterPro" id="IPR050185">
    <property type="entry name" value="Ub_carboxyl-term_hydrolase"/>
</dbReference>
<gene>
    <name evidence="13" type="ORF">POCTA_138.1.T0650165</name>
</gene>
<evidence type="ECO:0000259" key="11">
    <source>
        <dbReference type="PROSITE" id="PS50235"/>
    </source>
</evidence>
<keyword evidence="14" id="KW-1185">Reference proteome</keyword>
<organism evidence="13 14">
    <name type="scientific">Paramecium octaurelia</name>
    <dbReference type="NCBI Taxonomy" id="43137"/>
    <lineage>
        <taxon>Eukaryota</taxon>
        <taxon>Sar</taxon>
        <taxon>Alveolata</taxon>
        <taxon>Ciliophora</taxon>
        <taxon>Intramacronucleata</taxon>
        <taxon>Oligohymenophorea</taxon>
        <taxon>Peniculida</taxon>
        <taxon>Parameciidae</taxon>
        <taxon>Paramecium</taxon>
    </lineage>
</organism>
<keyword evidence="9" id="KW-0788">Thiol protease</keyword>
<dbReference type="OMA" id="RIWRYIT"/>
<evidence type="ECO:0000313" key="14">
    <source>
        <dbReference type="Proteomes" id="UP000683925"/>
    </source>
</evidence>
<dbReference type="Proteomes" id="UP000683925">
    <property type="component" value="Unassembled WGS sequence"/>
</dbReference>
<evidence type="ECO:0000256" key="7">
    <source>
        <dbReference type="ARBA" id="ARBA00022786"/>
    </source>
</evidence>
<comment type="similarity">
    <text evidence="2">Belongs to the peptidase C19 family.</text>
</comment>
<evidence type="ECO:0000256" key="4">
    <source>
        <dbReference type="ARBA" id="ARBA00022670"/>
    </source>
</evidence>
<evidence type="ECO:0000256" key="10">
    <source>
        <dbReference type="ARBA" id="ARBA00022833"/>
    </source>
</evidence>
<sequence length="976" mass="114982">MQQEKQSNIQLTDIEAAKLKNKALKYQILQAALSQSFPSDDNDQFYILSIKWLNQWKKYVSYEEIVADKPPSEYFGRIKLDKINTDLQDNVLPTFKYQPISSHPWNIIIKQGLQENVNYVVIDKNMWEFFTTYYAGIPITSKLVNVNFLRFKCVLLYPRIIEQIYSGYMEGQTFQSEVMQVDGNMKFKDYQTLIQRAALTFTENFAKDNSVRIWRYITDQNDQYKALFDEIYKQVCELEFQDKMCFDFNGELLTHQKYDSIKDIGITDTELIVIEFKVDSKPWCIRNQAVQIEGECQYCHAYKVLSFPCVCKKVAYCQEECKQKDQYSHFSICEKFGLDDEQIKNLTLVQTSIKGIVGLQNLGNTSFLNSGTQCISNSYPLVEYFLKNLYLDEINMENPIGTHGQLVKKLGSLIKRMWCGDRKIITPTDYKKAVEQFYPVFSGYHTHDSSELITAILDGIHEDLNRVKKKPQIEYKGYDGRPDFVLAKESWLNHLARNQSIIVDLINGLQKFIFKCPTCNHVSVTFEPYLIVEVDIPTEKKRTISFKFYEHLFRSTQMTIPFDKNINIPLKEYLKYLGSILNVDSQLFAYLVNTDNSYEFFYENKSIVDIRKRSKKSQLCFRKLTEHEIKIKNQIPIQFENQYLENSTRKSFDQNGVFICDRQMKLKQVHLLIFSHYQQFFSHHNIGGYGVYFLNQYYTLVYRTNKNSQNLCRFCKAQNCDDCEVNFNDETIEEVKNRAFKIDQQFFFKIIILWKQSPLQNIKLSDMFNYYDRLYKLEAQSTQQNNVANNSIIQKSSQITLYDCLKYSQKPQQLKKENTWYCQICKVHVNAFQSVQIYKTPQLLIFKLNRFKAQNKLFQQKIEDLVKFPINNLDMTDYVINTNTPNEFLKENETNNGEINKTKVIYDLYAISNHFGGQGVGHYTTFAKNKFTNNWYNFNDSMINQIMESSVVSESAYVLCYQLKQDEKQQCQKIQG</sequence>
<accession>A0A8S1VIU3</accession>
<dbReference type="PROSITE" id="PS51283">
    <property type="entry name" value="DUSP"/>
    <property type="match status" value="1"/>
</dbReference>
<evidence type="ECO:0000259" key="12">
    <source>
        <dbReference type="PROSITE" id="PS51283"/>
    </source>
</evidence>
<keyword evidence="10" id="KW-0862">Zinc</keyword>
<evidence type="ECO:0000256" key="1">
    <source>
        <dbReference type="ARBA" id="ARBA00000707"/>
    </source>
</evidence>
<dbReference type="GO" id="GO:0006508">
    <property type="term" value="P:proteolysis"/>
    <property type="evidence" value="ECO:0007669"/>
    <property type="project" value="UniProtKB-KW"/>
</dbReference>
<dbReference type="InterPro" id="IPR018200">
    <property type="entry name" value="USP_CS"/>
</dbReference>
<dbReference type="EC" id="3.4.19.12" evidence="3"/>
<evidence type="ECO:0000256" key="5">
    <source>
        <dbReference type="ARBA" id="ARBA00022723"/>
    </source>
</evidence>